<dbReference type="Gramene" id="Solyc02g082010.2.1">
    <property type="protein sequence ID" value="Solyc02g082010.2.1"/>
    <property type="gene ID" value="Solyc02g082010.2"/>
</dbReference>
<dbReference type="InParanoid" id="A0A3Q7F6L7"/>
<keyword evidence="4" id="KW-0812">Transmembrane</keyword>
<feature type="transmembrane region" description="Helical" evidence="4">
    <location>
        <begin position="44"/>
        <end position="63"/>
    </location>
</feature>
<keyword evidence="4" id="KW-1133">Transmembrane helix</keyword>
<dbReference type="GO" id="GO:0006353">
    <property type="term" value="P:DNA-templated transcription termination"/>
    <property type="evidence" value="ECO:0007669"/>
    <property type="project" value="UniProtKB-KW"/>
</dbReference>
<reference evidence="5" key="1">
    <citation type="journal article" date="2012" name="Nature">
        <title>The tomato genome sequence provides insights into fleshy fruit evolution.</title>
        <authorList>
            <consortium name="Tomato Genome Consortium"/>
        </authorList>
    </citation>
    <scope>NUCLEOTIDE SEQUENCE [LARGE SCALE GENOMIC DNA]</scope>
    <source>
        <strain evidence="5">cv. Heinz 1706</strain>
    </source>
</reference>
<dbReference type="InterPro" id="IPR038538">
    <property type="entry name" value="MTERF_sf"/>
</dbReference>
<proteinExistence type="inferred from homology"/>
<feature type="transmembrane region" description="Helical" evidence="4">
    <location>
        <begin position="20"/>
        <end position="38"/>
    </location>
</feature>
<keyword evidence="2" id="KW-0805">Transcription regulation</keyword>
<dbReference type="EnsemblPlants" id="Solyc02g082010.2.1">
    <property type="protein sequence ID" value="Solyc02g082010.2.1"/>
    <property type="gene ID" value="Solyc02g082010.2"/>
</dbReference>
<dbReference type="SMART" id="SM00733">
    <property type="entry name" value="Mterf"/>
    <property type="match status" value="6"/>
</dbReference>
<dbReference type="PANTHER" id="PTHR13068:SF130">
    <property type="entry name" value="TRANSCRIPTION TERMINATION FACTOR MTERF6, CHLOROPLASTIC_MITOCHONDRIAL-LIKE"/>
    <property type="match status" value="1"/>
</dbReference>
<keyword evidence="2" id="KW-0806">Transcription termination</keyword>
<dbReference type="GO" id="GO:0009658">
    <property type="term" value="P:chloroplast organization"/>
    <property type="evidence" value="ECO:0000318"/>
    <property type="project" value="GO_Central"/>
</dbReference>
<evidence type="ECO:0000256" key="4">
    <source>
        <dbReference type="SAM" id="Phobius"/>
    </source>
</evidence>
<dbReference type="AlphaFoldDB" id="A0A3Q7F6L7"/>
<dbReference type="PANTHER" id="PTHR13068">
    <property type="entry name" value="CGI-12 PROTEIN-RELATED"/>
    <property type="match status" value="1"/>
</dbReference>
<organism evidence="5">
    <name type="scientific">Solanum lycopersicum</name>
    <name type="common">Tomato</name>
    <name type="synonym">Lycopersicon esculentum</name>
    <dbReference type="NCBI Taxonomy" id="4081"/>
    <lineage>
        <taxon>Eukaryota</taxon>
        <taxon>Viridiplantae</taxon>
        <taxon>Streptophyta</taxon>
        <taxon>Embryophyta</taxon>
        <taxon>Tracheophyta</taxon>
        <taxon>Spermatophyta</taxon>
        <taxon>Magnoliopsida</taxon>
        <taxon>eudicotyledons</taxon>
        <taxon>Gunneridae</taxon>
        <taxon>Pentapetalae</taxon>
        <taxon>asterids</taxon>
        <taxon>lamiids</taxon>
        <taxon>Solanales</taxon>
        <taxon>Solanaceae</taxon>
        <taxon>Solanoideae</taxon>
        <taxon>Solaneae</taxon>
        <taxon>Solanum</taxon>
        <taxon>Solanum subgen. Lycopersicon</taxon>
    </lineage>
</organism>
<reference evidence="5" key="2">
    <citation type="submission" date="2019-01" db="UniProtKB">
        <authorList>
            <consortium name="EnsemblPlants"/>
        </authorList>
    </citation>
    <scope>IDENTIFICATION</scope>
    <source>
        <strain evidence="5">cv. Heinz 1706</strain>
    </source>
</reference>
<accession>A0A3Q7F6L7</accession>
<dbReference type="GO" id="GO:0009507">
    <property type="term" value="C:chloroplast"/>
    <property type="evidence" value="ECO:0000318"/>
    <property type="project" value="GO_Central"/>
</dbReference>
<keyword evidence="4" id="KW-0472">Membrane</keyword>
<protein>
    <submittedName>
        <fullName evidence="5">Uncharacterized protein</fullName>
    </submittedName>
</protein>
<dbReference type="Gene3D" id="1.25.70.10">
    <property type="entry name" value="Transcription termination factor 3, mitochondrial"/>
    <property type="match status" value="1"/>
</dbReference>
<name>A0A3Q7F6L7_SOLLC</name>
<feature type="transmembrane region" description="Helical" evidence="4">
    <location>
        <begin position="489"/>
        <end position="515"/>
    </location>
</feature>
<evidence type="ECO:0000256" key="2">
    <source>
        <dbReference type="ARBA" id="ARBA00022472"/>
    </source>
</evidence>
<keyword evidence="2" id="KW-0804">Transcription</keyword>
<dbReference type="InterPro" id="IPR003690">
    <property type="entry name" value="MTERF"/>
</dbReference>
<evidence type="ECO:0000256" key="1">
    <source>
        <dbReference type="ARBA" id="ARBA00007692"/>
    </source>
</evidence>
<evidence type="ECO:0000313" key="6">
    <source>
        <dbReference type="Proteomes" id="UP000004994"/>
    </source>
</evidence>
<dbReference type="Pfam" id="PF02536">
    <property type="entry name" value="mTERF"/>
    <property type="match status" value="1"/>
</dbReference>
<evidence type="ECO:0000313" key="5">
    <source>
        <dbReference type="EnsemblPlants" id="Solyc02g082010.2.1"/>
    </source>
</evidence>
<dbReference type="PaxDb" id="4081-Solyc02g082010.1.1"/>
<dbReference type="GO" id="GO:0003676">
    <property type="term" value="F:nucleic acid binding"/>
    <property type="evidence" value="ECO:0007669"/>
    <property type="project" value="InterPro"/>
</dbReference>
<dbReference type="OMA" id="CQRNLCT"/>
<keyword evidence="3" id="KW-0809">Transit peptide</keyword>
<keyword evidence="6" id="KW-1185">Reference proteome</keyword>
<dbReference type="Proteomes" id="UP000004994">
    <property type="component" value="Chromosome 2"/>
</dbReference>
<dbReference type="FunFam" id="1.25.70.10:FF:000001">
    <property type="entry name" value="Mitochondrial transcription termination factor-like"/>
    <property type="match status" value="1"/>
</dbReference>
<evidence type="ECO:0000256" key="3">
    <source>
        <dbReference type="ARBA" id="ARBA00022946"/>
    </source>
</evidence>
<comment type="similarity">
    <text evidence="1">Belongs to the mTERF family.</text>
</comment>
<sequence>MDQIGGGSWRSRFDLVPKIGIVLVHCFAIFTGAVPIVSEQTARGWSIVIIVLLMGLEIEEFIWQYDKILGNVEFHCPLLSLTGTLFWRTDSFVGLPFFKMLQSLYKCQRNLCTKIRTTSLLVQFVSTSCGSNIPTDESTLVDLYHRKTHGLSKENVISEAEPLQLDTAQCSKVSAFVEFFQNHGFSATQTKRLIRLRPKLLVSKVDKTLKPKLKFLQSIGFTEDERNKIICGNPNILMSSVEKQLTPCFDSLKMFMGSEMQAMAAIKRSPQIFNYKFSDGLEQTLQVLHQLGIPDSEASEFISKVPIILTINPKKMSKVGLRLKELGFDVTSSAFRAAFTAMSVLSDSKMEKKLENYRSMGFSDGEIRNIFRLQPTCMFYSEDNIRAIVAFYVNKLHLSLSHLSQRPSFLLRSLKKRVIPRCSVMQVLWSTGVISKVNKLSSILMISEKDFLRKCVTKYEAQVPQLLAAYRGELVFQCQRHHLLKLRSLVVFAPSVSFTAPFTVAFMLSTLFPIFKLNYCRSVRRVSDTAYAFFYTEHQNFRAKLENIVQAKSRNVTGSELIGDRVI</sequence>